<evidence type="ECO:0000256" key="1">
    <source>
        <dbReference type="SAM" id="SignalP"/>
    </source>
</evidence>
<feature type="chain" id="PRO_5003990580" description="Lipoprotein" evidence="1">
    <location>
        <begin position="22"/>
        <end position="224"/>
    </location>
</feature>
<dbReference type="AlphaFoldDB" id="L8HB74"/>
<dbReference type="KEGG" id="acan:ACA1_325550"/>
<proteinExistence type="predicted"/>
<organism evidence="2 3">
    <name type="scientific">Acanthamoeba castellanii (strain ATCC 30010 / Neff)</name>
    <dbReference type="NCBI Taxonomy" id="1257118"/>
    <lineage>
        <taxon>Eukaryota</taxon>
        <taxon>Amoebozoa</taxon>
        <taxon>Discosea</taxon>
        <taxon>Longamoebia</taxon>
        <taxon>Centramoebida</taxon>
        <taxon>Acanthamoebidae</taxon>
        <taxon>Acanthamoeba</taxon>
    </lineage>
</organism>
<dbReference type="EMBL" id="KB007891">
    <property type="protein sequence ID" value="ELR21983.1"/>
    <property type="molecule type" value="Genomic_DNA"/>
</dbReference>
<dbReference type="Proteomes" id="UP000011083">
    <property type="component" value="Unassembled WGS sequence"/>
</dbReference>
<protein>
    <recommendedName>
        <fullName evidence="4">Lipoprotein</fullName>
    </recommendedName>
</protein>
<gene>
    <name evidence="2" type="ORF">ACA1_325550</name>
</gene>
<accession>L8HB74</accession>
<name>L8HB74_ACACF</name>
<feature type="signal peptide" evidence="1">
    <location>
        <begin position="1"/>
        <end position="21"/>
    </location>
</feature>
<dbReference type="GeneID" id="14922903"/>
<dbReference type="RefSeq" id="XP_004348357.1">
    <property type="nucleotide sequence ID" value="XM_004348307.1"/>
</dbReference>
<dbReference type="VEuPathDB" id="AmoebaDB:ACA1_325550"/>
<sequence length="224" mass="26249">MQRKLALTLLVCLACIACCHAWKQIVVPEKPTLPPAFSAAVHVQRNYKPYQEYFRWFRDEKLQKARVDRLAEVHGETLFHSFIYDHSEQKMFAVFFRGEVATCFTKTIRGNLTHFDLSEAEFLGKSYVYFDPVYHWQLETDRYHFELFDTPEPHRELRKVSFFIKPNGKAGSWTMHEFDAGSQDESLFMINDKVKQSCTPYHGEAESASLPSHDHHAFLSLYTQ</sequence>
<evidence type="ECO:0000313" key="2">
    <source>
        <dbReference type="EMBL" id="ELR21983.1"/>
    </source>
</evidence>
<reference evidence="2 3" key="1">
    <citation type="journal article" date="2013" name="Genome Biol.">
        <title>Genome of Acanthamoeba castellanii highlights extensive lateral gene transfer and early evolution of tyrosine kinase signaling.</title>
        <authorList>
            <person name="Clarke M."/>
            <person name="Lohan A.J."/>
            <person name="Liu B."/>
            <person name="Lagkouvardos I."/>
            <person name="Roy S."/>
            <person name="Zafar N."/>
            <person name="Bertelli C."/>
            <person name="Schilde C."/>
            <person name="Kianianmomeni A."/>
            <person name="Burglin T.R."/>
            <person name="Frech C."/>
            <person name="Turcotte B."/>
            <person name="Kopec K.O."/>
            <person name="Synnott J.M."/>
            <person name="Choo C."/>
            <person name="Paponov I."/>
            <person name="Finkler A."/>
            <person name="Soon Heng Tan C."/>
            <person name="Hutchins A.P."/>
            <person name="Weinmeier T."/>
            <person name="Rattei T."/>
            <person name="Chu J.S."/>
            <person name="Gimenez G."/>
            <person name="Irimia M."/>
            <person name="Rigden D.J."/>
            <person name="Fitzpatrick D.A."/>
            <person name="Lorenzo-Morales J."/>
            <person name="Bateman A."/>
            <person name="Chiu C.H."/>
            <person name="Tang P."/>
            <person name="Hegemann P."/>
            <person name="Fromm H."/>
            <person name="Raoult D."/>
            <person name="Greub G."/>
            <person name="Miranda-Saavedra D."/>
            <person name="Chen N."/>
            <person name="Nash P."/>
            <person name="Ginger M.L."/>
            <person name="Horn M."/>
            <person name="Schaap P."/>
            <person name="Caler L."/>
            <person name="Loftus B."/>
        </authorList>
    </citation>
    <scope>NUCLEOTIDE SEQUENCE [LARGE SCALE GENOMIC DNA]</scope>
    <source>
        <strain evidence="2 3">Neff</strain>
    </source>
</reference>
<evidence type="ECO:0008006" key="4">
    <source>
        <dbReference type="Google" id="ProtNLM"/>
    </source>
</evidence>
<evidence type="ECO:0000313" key="3">
    <source>
        <dbReference type="Proteomes" id="UP000011083"/>
    </source>
</evidence>
<keyword evidence="3" id="KW-1185">Reference proteome</keyword>
<keyword evidence="1" id="KW-0732">Signal</keyword>